<comment type="caution">
    <text evidence="1">The sequence shown here is derived from an EMBL/GenBank/DDBJ whole genome shotgun (WGS) entry which is preliminary data.</text>
</comment>
<reference evidence="1 2" key="1">
    <citation type="submission" date="2019-06" db="EMBL/GenBank/DDBJ databases">
        <title>Sorghum-associated microbial communities from plants grown in Nebraska, USA.</title>
        <authorList>
            <person name="Schachtman D."/>
        </authorList>
    </citation>
    <scope>NUCLEOTIDE SEQUENCE [LARGE SCALE GENOMIC DNA]</scope>
    <source>
        <strain evidence="1 2">1209</strain>
    </source>
</reference>
<gene>
    <name evidence="1" type="ORF">FHW36_10941</name>
</gene>
<sequence>MKRPDTVPEGAVHNDTDKEWLLGEANENNQRIGHWKIWHTEGYLWVSINYRDGIPPYPTQRFHPDGTISQDGEWYGGAKYVGPVRLIKSDHPTSEYFPPGNDDSIWIAEFDYVDEYIYNAQRYYDKDNREVSSDGDPLPVRPHNVFARAHFVQPASTGTSWIMGTVDTRIARYIGEYLEWDLDGKLLVKRLYSTSGKVLEDYRYEFEGKLSRSSLYDKDNPQDAEDTYYYSGTATPVAKISTVSRKQNKDVISTYFEKTGQELYSIRKEELSPVHKRSYFNDELVCEGHLSSDKGGFPESAVYYASGGSKLIDFTNNGDGTGIPGVCTTRAGKCYANLA</sequence>
<proteinExistence type="predicted"/>
<evidence type="ECO:0000313" key="2">
    <source>
        <dbReference type="Proteomes" id="UP000320811"/>
    </source>
</evidence>
<dbReference type="OrthoDB" id="609121at2"/>
<dbReference type="AlphaFoldDB" id="A0A561PAV0"/>
<name>A0A561PAV0_9BACT</name>
<keyword evidence="2" id="KW-1185">Reference proteome</keyword>
<dbReference type="EMBL" id="VIWO01000009">
    <property type="protein sequence ID" value="TWF35255.1"/>
    <property type="molecule type" value="Genomic_DNA"/>
</dbReference>
<evidence type="ECO:0000313" key="1">
    <source>
        <dbReference type="EMBL" id="TWF35255.1"/>
    </source>
</evidence>
<dbReference type="RefSeq" id="WP_145673228.1">
    <property type="nucleotide sequence ID" value="NZ_VIWO01000009.1"/>
</dbReference>
<protein>
    <submittedName>
        <fullName evidence="1">Uncharacterized protein</fullName>
    </submittedName>
</protein>
<accession>A0A561PAV0</accession>
<dbReference type="Proteomes" id="UP000320811">
    <property type="component" value="Unassembled WGS sequence"/>
</dbReference>
<organism evidence="1 2">
    <name type="scientific">Chitinophaga polysaccharea</name>
    <dbReference type="NCBI Taxonomy" id="1293035"/>
    <lineage>
        <taxon>Bacteria</taxon>
        <taxon>Pseudomonadati</taxon>
        <taxon>Bacteroidota</taxon>
        <taxon>Chitinophagia</taxon>
        <taxon>Chitinophagales</taxon>
        <taxon>Chitinophagaceae</taxon>
        <taxon>Chitinophaga</taxon>
    </lineage>
</organism>